<gene>
    <name evidence="3" type="ORF">QRX60_47305</name>
</gene>
<name>A0A9Y2JQA0_9PSEU</name>
<evidence type="ECO:0000313" key="4">
    <source>
        <dbReference type="Proteomes" id="UP001239397"/>
    </source>
</evidence>
<dbReference type="EMBL" id="CP127295">
    <property type="protein sequence ID" value="WIY01552.1"/>
    <property type="molecule type" value="Genomic_DNA"/>
</dbReference>
<dbReference type="Proteomes" id="UP001239397">
    <property type="component" value="Chromosome"/>
</dbReference>
<evidence type="ECO:0000256" key="2">
    <source>
        <dbReference type="SAM" id="Phobius"/>
    </source>
</evidence>
<dbReference type="RefSeq" id="WP_285997997.1">
    <property type="nucleotide sequence ID" value="NZ_CP127295.1"/>
</dbReference>
<keyword evidence="4" id="KW-1185">Reference proteome</keyword>
<accession>A0A9Y2JQA0</accession>
<evidence type="ECO:0000313" key="3">
    <source>
        <dbReference type="EMBL" id="WIY01552.1"/>
    </source>
</evidence>
<keyword evidence="2" id="KW-1133">Transmembrane helix</keyword>
<reference evidence="3 4" key="1">
    <citation type="submission" date="2023-06" db="EMBL/GenBank/DDBJ databases">
        <authorList>
            <person name="Oyuntsetseg B."/>
            <person name="Kim S.B."/>
        </authorList>
    </citation>
    <scope>NUCLEOTIDE SEQUENCE [LARGE SCALE GENOMIC DNA]</scope>
    <source>
        <strain evidence="3 4">4-36</strain>
    </source>
</reference>
<dbReference type="KEGG" id="amog:QRX60_47305"/>
<keyword evidence="2" id="KW-0472">Membrane</keyword>
<feature type="region of interest" description="Disordered" evidence="1">
    <location>
        <begin position="398"/>
        <end position="421"/>
    </location>
</feature>
<organism evidence="3 4">
    <name type="scientific">Amycolatopsis mongoliensis</name>
    <dbReference type="NCBI Taxonomy" id="715475"/>
    <lineage>
        <taxon>Bacteria</taxon>
        <taxon>Bacillati</taxon>
        <taxon>Actinomycetota</taxon>
        <taxon>Actinomycetes</taxon>
        <taxon>Pseudonocardiales</taxon>
        <taxon>Pseudonocardiaceae</taxon>
        <taxon>Amycolatopsis</taxon>
    </lineage>
</organism>
<dbReference type="AlphaFoldDB" id="A0A9Y2JQA0"/>
<feature type="transmembrane region" description="Helical" evidence="2">
    <location>
        <begin position="32"/>
        <end position="60"/>
    </location>
</feature>
<evidence type="ECO:0000256" key="1">
    <source>
        <dbReference type="SAM" id="MobiDB-lite"/>
    </source>
</evidence>
<proteinExistence type="predicted"/>
<keyword evidence="2" id="KW-0812">Transmembrane</keyword>
<sequence>MGKLTRRARARADYLGFMGAREWPLAASGLGVVLGVVTVLPSAVGVVLSVVALGLGLATFTRDVRLLRRRWAGFAFTAIAAPFPTAELPPPSAYPPSEYLAVPARGTALVSAAIDRDLWTERHTITVAEEPYRLPPALKATAPHVLPLRARGRLLFNGPIVGLRGDPLPATGARPAPIRLHRARFFDAVCSNELGTLRITRADTGEEYDLRKAELTDTDGALRELSSSTLADLVGVSTVAFTTDGKLVTVRQSSLNAVSGLLLAPSGSGSLEPRDLRTLGGGPRRFLHTTVCAGMERELCEESGLRPQDVRETKLVGFARWMERGAKPEFFGVTELAVDSAEVAGRCPVSGERLYSAGLTLFDVDLPAIGAALGDGVPLSEALPRRIWEDGSLPLLLAPPARPPRRPGGRRGSDRFAPVLRVTGPLRSSAIVRKVP</sequence>
<evidence type="ECO:0008006" key="5">
    <source>
        <dbReference type="Google" id="ProtNLM"/>
    </source>
</evidence>
<protein>
    <recommendedName>
        <fullName evidence="5">Nudix hydrolase domain-containing protein</fullName>
    </recommendedName>
</protein>